<gene>
    <name evidence="1" type="ORF">CYMTET_17569</name>
</gene>
<keyword evidence="2" id="KW-1185">Reference proteome</keyword>
<dbReference type="EMBL" id="LGRX02007838">
    <property type="protein sequence ID" value="KAK3274237.1"/>
    <property type="molecule type" value="Genomic_DNA"/>
</dbReference>
<protein>
    <submittedName>
        <fullName evidence="1">Uncharacterized protein</fullName>
    </submittedName>
</protein>
<sequence>MLGLGKKPKCAAFHLDPNRVAAAKAEAVSDGKVPYVTTNDILASGLFNARGARIGMMGMDCREKMEGIPRDVAGNYVTALTRDPVTFGSPTAVRRMLSSTPYATTGQPLPGCYGWAFAKESANFAMATNWSSFGQTSGMVQLQGCEMVIHLPVLNPANCVFDLAILFASGRGKVGVLCWTVSIDEDS</sequence>
<evidence type="ECO:0000313" key="2">
    <source>
        <dbReference type="Proteomes" id="UP001190700"/>
    </source>
</evidence>
<dbReference type="AlphaFoldDB" id="A0AAE0G9U3"/>
<reference evidence="1 2" key="1">
    <citation type="journal article" date="2015" name="Genome Biol. Evol.">
        <title>Comparative Genomics of a Bacterivorous Green Alga Reveals Evolutionary Causalities and Consequences of Phago-Mixotrophic Mode of Nutrition.</title>
        <authorList>
            <person name="Burns J.A."/>
            <person name="Paasch A."/>
            <person name="Narechania A."/>
            <person name="Kim E."/>
        </authorList>
    </citation>
    <scope>NUCLEOTIDE SEQUENCE [LARGE SCALE GENOMIC DNA]</scope>
    <source>
        <strain evidence="1 2">PLY_AMNH</strain>
    </source>
</reference>
<comment type="caution">
    <text evidence="1">The sequence shown here is derived from an EMBL/GenBank/DDBJ whole genome shotgun (WGS) entry which is preliminary data.</text>
</comment>
<name>A0AAE0G9U3_9CHLO</name>
<accession>A0AAE0G9U3</accession>
<evidence type="ECO:0000313" key="1">
    <source>
        <dbReference type="EMBL" id="KAK3274237.1"/>
    </source>
</evidence>
<organism evidence="1 2">
    <name type="scientific">Cymbomonas tetramitiformis</name>
    <dbReference type="NCBI Taxonomy" id="36881"/>
    <lineage>
        <taxon>Eukaryota</taxon>
        <taxon>Viridiplantae</taxon>
        <taxon>Chlorophyta</taxon>
        <taxon>Pyramimonadophyceae</taxon>
        <taxon>Pyramimonadales</taxon>
        <taxon>Pyramimonadaceae</taxon>
        <taxon>Cymbomonas</taxon>
    </lineage>
</organism>
<dbReference type="Proteomes" id="UP001190700">
    <property type="component" value="Unassembled WGS sequence"/>
</dbReference>
<proteinExistence type="predicted"/>